<evidence type="ECO:0000313" key="1">
    <source>
        <dbReference type="EMBL" id="MPW25872.1"/>
    </source>
</evidence>
<gene>
    <name evidence="1" type="ORF">GC105_08725</name>
</gene>
<dbReference type="EMBL" id="WHNX01000011">
    <property type="protein sequence ID" value="MPW25872.1"/>
    <property type="molecule type" value="Genomic_DNA"/>
</dbReference>
<accession>A0A6A7K905</accession>
<comment type="caution">
    <text evidence="1">The sequence shown here is derived from an EMBL/GenBank/DDBJ whole genome shotgun (WGS) entry which is preliminary data.</text>
</comment>
<name>A0A6A7K905_9FIRM</name>
<organism evidence="1 2">
    <name type="scientific">Alkalibaculum sporogenes</name>
    <dbReference type="NCBI Taxonomy" id="2655001"/>
    <lineage>
        <taxon>Bacteria</taxon>
        <taxon>Bacillati</taxon>
        <taxon>Bacillota</taxon>
        <taxon>Clostridia</taxon>
        <taxon>Eubacteriales</taxon>
        <taxon>Eubacteriaceae</taxon>
        <taxon>Alkalibaculum</taxon>
    </lineage>
</organism>
<dbReference type="AlphaFoldDB" id="A0A6A7K905"/>
<keyword evidence="2" id="KW-1185">Reference proteome</keyword>
<dbReference type="Proteomes" id="UP000440004">
    <property type="component" value="Unassembled WGS sequence"/>
</dbReference>
<reference evidence="1 2" key="1">
    <citation type="submission" date="2019-10" db="EMBL/GenBank/DDBJ databases">
        <title>Alkalibaculum tamaniensis sp.nov., a new alkaliphilic acetogen, isolated on methoxylated aromatics from a mud volcano.</title>
        <authorList>
            <person name="Khomyakova M.A."/>
            <person name="Merkel A.Y."/>
            <person name="Bonch-Osmolovskaya E.A."/>
            <person name="Slobodkin A.I."/>
        </authorList>
    </citation>
    <scope>NUCLEOTIDE SEQUENCE [LARGE SCALE GENOMIC DNA]</scope>
    <source>
        <strain evidence="1 2">M08DMB</strain>
    </source>
</reference>
<protein>
    <submittedName>
        <fullName evidence="1">Uncharacterized protein</fullName>
    </submittedName>
</protein>
<sequence>MEARLQVLHDLDLNLAISPKRYKNMHKVENDYLFKILEEMANNNLICYTPVEDTQNFEGLLKDISITKEGRKYLISNI</sequence>
<proteinExistence type="predicted"/>
<evidence type="ECO:0000313" key="2">
    <source>
        <dbReference type="Proteomes" id="UP000440004"/>
    </source>
</evidence>
<dbReference type="RefSeq" id="WP_152803764.1">
    <property type="nucleotide sequence ID" value="NZ_WHNX01000011.1"/>
</dbReference>